<feature type="region of interest" description="Disordered" evidence="1">
    <location>
        <begin position="356"/>
        <end position="379"/>
    </location>
</feature>
<feature type="compositionally biased region" description="Low complexity" evidence="1">
    <location>
        <begin position="124"/>
        <end position="137"/>
    </location>
</feature>
<protein>
    <submittedName>
        <fullName evidence="2">Uncharacterized protein</fullName>
    </submittedName>
</protein>
<name>A0A9N8D7N2_9STRA</name>
<feature type="region of interest" description="Disordered" evidence="1">
    <location>
        <begin position="247"/>
        <end position="266"/>
    </location>
</feature>
<dbReference type="Proteomes" id="UP001153069">
    <property type="component" value="Unassembled WGS sequence"/>
</dbReference>
<feature type="region of interest" description="Disordered" evidence="1">
    <location>
        <begin position="96"/>
        <end position="138"/>
    </location>
</feature>
<dbReference type="EMBL" id="CAICTM010000031">
    <property type="protein sequence ID" value="CAB9498062.1"/>
    <property type="molecule type" value="Genomic_DNA"/>
</dbReference>
<dbReference type="AlphaFoldDB" id="A0A9N8D7N2"/>
<comment type="caution">
    <text evidence="2">The sequence shown here is derived from an EMBL/GenBank/DDBJ whole genome shotgun (WGS) entry which is preliminary data.</text>
</comment>
<evidence type="ECO:0000313" key="2">
    <source>
        <dbReference type="EMBL" id="CAB9498062.1"/>
    </source>
</evidence>
<gene>
    <name evidence="2" type="ORF">SEMRO_31_G020050.1</name>
</gene>
<keyword evidence="3" id="KW-1185">Reference proteome</keyword>
<proteinExistence type="predicted"/>
<sequence>MPPAAAAAAPAKRTNKTMDDQIVSALVALNKAIEMLGNDGASHEQRKQAADGLVDVKTFLLQRPTTVTQNNANTSRVSRMNYALKRTATLQKNTTVQCTGNRQQADPLEETEAVDENSASANQTPAKTTPTKPLPTTKQKHEAPIAMPLPEPANGTQYTRVEFLRIITAYPTTGKIKRSMAMQEAINKKYVPLSASGLYRTLKKLEQHIENGGSLEDFPDGPWNIATRAIPMLQMELAAVPDGLPGKFSPSKPPTKKRKLDVPSVTLPKPANGTQYTRVEFLRIITAYPTTGKIKRSMAMQEAMDKKYVPCSASALYNSLKNLEHHIEKGGSLDDFPDEPWKIVKVAIPMQQNEPAVVAKPPPTNKRKPDVPPITLPKPANGTQYTRVEFLRIITPYPTTGKIKRSMAMQEVLDKKYVPCSASVLYKLLKNLEQHVEKGGSLDDFPDEPWKVLPSKPPPTKKQKADVPSIALPKPANGTIYTKVEFLRIITPYPTTGKLKRSMAMQEVLDKKYVPCSASGLYKLLKNLEQHVEKGGSLEDFPDEPWKTLPPRAPPTKKQKPDVPSITLPKPANGTQYTRVEFLKIITPYPTTGKLKRSVAMQEAINKKYVPLTASGLYLILKKLGQHIEKGGSLDDFPDEPWYIHKGTTTN</sequence>
<feature type="region of interest" description="Disordered" evidence="1">
    <location>
        <begin position="535"/>
        <end position="570"/>
    </location>
</feature>
<organism evidence="2 3">
    <name type="scientific">Seminavis robusta</name>
    <dbReference type="NCBI Taxonomy" id="568900"/>
    <lineage>
        <taxon>Eukaryota</taxon>
        <taxon>Sar</taxon>
        <taxon>Stramenopiles</taxon>
        <taxon>Ochrophyta</taxon>
        <taxon>Bacillariophyta</taxon>
        <taxon>Bacillariophyceae</taxon>
        <taxon>Bacillariophycidae</taxon>
        <taxon>Naviculales</taxon>
        <taxon>Naviculaceae</taxon>
        <taxon>Seminavis</taxon>
    </lineage>
</organism>
<evidence type="ECO:0000313" key="3">
    <source>
        <dbReference type="Proteomes" id="UP001153069"/>
    </source>
</evidence>
<evidence type="ECO:0000256" key="1">
    <source>
        <dbReference type="SAM" id="MobiDB-lite"/>
    </source>
</evidence>
<reference evidence="2" key="1">
    <citation type="submission" date="2020-06" db="EMBL/GenBank/DDBJ databases">
        <authorList>
            <consortium name="Plant Systems Biology data submission"/>
        </authorList>
    </citation>
    <scope>NUCLEOTIDE SEQUENCE</scope>
    <source>
        <strain evidence="2">D6</strain>
    </source>
</reference>
<accession>A0A9N8D7N2</accession>